<dbReference type="EMBL" id="JAHRHY010000006">
    <property type="protein sequence ID" value="KAG9068376.1"/>
    <property type="molecule type" value="Genomic_DNA"/>
</dbReference>
<protein>
    <recommendedName>
        <fullName evidence="4">F-box domain-containing protein</fullName>
    </recommendedName>
</protein>
<evidence type="ECO:0008006" key="4">
    <source>
        <dbReference type="Google" id="ProtNLM"/>
    </source>
</evidence>
<evidence type="ECO:0000313" key="3">
    <source>
        <dbReference type="Proteomes" id="UP000707451"/>
    </source>
</evidence>
<evidence type="ECO:0000256" key="1">
    <source>
        <dbReference type="SAM" id="MobiDB-lite"/>
    </source>
</evidence>
<dbReference type="AlphaFoldDB" id="A0A9P7XWF6"/>
<organism evidence="2 3">
    <name type="scientific">Linnemannia hyalina</name>
    <dbReference type="NCBI Taxonomy" id="64524"/>
    <lineage>
        <taxon>Eukaryota</taxon>
        <taxon>Fungi</taxon>
        <taxon>Fungi incertae sedis</taxon>
        <taxon>Mucoromycota</taxon>
        <taxon>Mortierellomycotina</taxon>
        <taxon>Mortierellomycetes</taxon>
        <taxon>Mortierellales</taxon>
        <taxon>Mortierellaceae</taxon>
        <taxon>Linnemannia</taxon>
    </lineage>
</organism>
<sequence>MSVFEIPELAHLIAPYLRPHDLTRCVRVNKTWHASYIPILWRFIPPTSSEDIDERDDLELASLAEVALRPLKCWEAFRRVVVGDYQYSLRHGDDGGAGGEGKLPTLSRYGHWIRKLNTSQVNMSRLPAKFAQYNFLNSSSSSNSSSSTRSHNDPFAMFGLDRHGGPFSMDGNALSQVMAMAMTEVDPDLMSLLPAGLLDDRLVRPRPFPRNAANIRTAAAPEPSGKELLLHLLKRCPNLQSLELVNWDDYDVKEDRAFWKAIATDVVPRLQELNVNVRDVAHHTQPSPYTAPLLFAHCSSKMQTFKLQLIAYPSSASSPIRRGHQSKGKNVEVPDPEPEMDDSPLTGMRELSVVSKYDTMYPPSWLRFLSRCVNLERLEVTKVIPAWYGTLRGCVNLRSLAVHDVSTACIQFIADALRNSFLHLDEIEIMQDYGDLKEGAVADMISACRAGWKLVDIPTLDTAAADALVNHCPTLERLEFRRSDSLTSLQMHQILSTSPRLTTFVTMHDSSHDLERDWFVSAVTKFAVQDFIDLDPNTKTLKPWACESTLKVFAAKITGIPRPDITQTFHGHPRQGGLQETHPGQSQELQRRVYERLARFTHLEELELGHDDRDWDNEDNYINDAEGDLVYNDVDFQYECVDLTLKNGLGLLEGLKELKTINFMRMATRVGTEEVKWMVENWPKLEYISGLDVLLTEEKAGVWLEKKHPNIAVVPYTVDG</sequence>
<accession>A0A9P7XWF6</accession>
<dbReference type="InterPro" id="IPR032675">
    <property type="entry name" value="LRR_dom_sf"/>
</dbReference>
<dbReference type="Gene3D" id="3.80.10.10">
    <property type="entry name" value="Ribonuclease Inhibitor"/>
    <property type="match status" value="1"/>
</dbReference>
<dbReference type="SUPFAM" id="SSF52047">
    <property type="entry name" value="RNI-like"/>
    <property type="match status" value="1"/>
</dbReference>
<dbReference type="InterPro" id="IPR036047">
    <property type="entry name" value="F-box-like_dom_sf"/>
</dbReference>
<dbReference type="OrthoDB" id="2371404at2759"/>
<feature type="region of interest" description="Disordered" evidence="1">
    <location>
        <begin position="316"/>
        <end position="345"/>
    </location>
</feature>
<dbReference type="SUPFAM" id="SSF81383">
    <property type="entry name" value="F-box domain"/>
    <property type="match status" value="1"/>
</dbReference>
<dbReference type="Proteomes" id="UP000707451">
    <property type="component" value="Unassembled WGS sequence"/>
</dbReference>
<name>A0A9P7XWF6_9FUNG</name>
<keyword evidence="3" id="KW-1185">Reference proteome</keyword>
<reference evidence="2" key="1">
    <citation type="submission" date="2021-06" db="EMBL/GenBank/DDBJ databases">
        <title>Genome Sequence of Mortierella hyaline Strain SCG-10, a Cold-Adapted, Nitrate-Reducing Fungus Isolated from Soil in Minnesota, USA.</title>
        <authorList>
            <person name="Aldossari N."/>
        </authorList>
    </citation>
    <scope>NUCLEOTIDE SEQUENCE</scope>
    <source>
        <strain evidence="2">SCG-10</strain>
    </source>
</reference>
<gene>
    <name evidence="2" type="ORF">KI688_010644</name>
</gene>
<evidence type="ECO:0000313" key="2">
    <source>
        <dbReference type="EMBL" id="KAG9068376.1"/>
    </source>
</evidence>
<comment type="caution">
    <text evidence="2">The sequence shown here is derived from an EMBL/GenBank/DDBJ whole genome shotgun (WGS) entry which is preliminary data.</text>
</comment>
<proteinExistence type="predicted"/>